<dbReference type="EMBL" id="JAGETZ010000001">
    <property type="protein sequence ID" value="MBO2007593.1"/>
    <property type="molecule type" value="Genomic_DNA"/>
</dbReference>
<evidence type="ECO:0000313" key="1">
    <source>
        <dbReference type="EMBL" id="MBO2007593.1"/>
    </source>
</evidence>
<reference evidence="1 2" key="1">
    <citation type="submission" date="2021-03" db="EMBL/GenBank/DDBJ databases">
        <authorList>
            <person name="Kim M.K."/>
        </authorList>
    </citation>
    <scope>NUCLEOTIDE SEQUENCE [LARGE SCALE GENOMIC DNA]</scope>
    <source>
        <strain evidence="1 2">BT442</strain>
    </source>
</reference>
<keyword evidence="2" id="KW-1185">Reference proteome</keyword>
<accession>A0ABS3Q9A3</accession>
<proteinExistence type="predicted"/>
<evidence type="ECO:0000313" key="2">
    <source>
        <dbReference type="Proteomes" id="UP000664369"/>
    </source>
</evidence>
<name>A0ABS3Q9A3_9BACT</name>
<protein>
    <submittedName>
        <fullName evidence="1">Uncharacterized protein</fullName>
    </submittedName>
</protein>
<gene>
    <name evidence="1" type="ORF">J4E00_00925</name>
</gene>
<organism evidence="1 2">
    <name type="scientific">Hymenobacter negativus</name>
    <dbReference type="NCBI Taxonomy" id="2795026"/>
    <lineage>
        <taxon>Bacteria</taxon>
        <taxon>Pseudomonadati</taxon>
        <taxon>Bacteroidota</taxon>
        <taxon>Cytophagia</taxon>
        <taxon>Cytophagales</taxon>
        <taxon>Hymenobacteraceae</taxon>
        <taxon>Hymenobacter</taxon>
    </lineage>
</organism>
<comment type="caution">
    <text evidence="1">The sequence shown here is derived from an EMBL/GenBank/DDBJ whole genome shotgun (WGS) entry which is preliminary data.</text>
</comment>
<sequence length="115" mass="12541">MEEKKMNKCAFVEHKSLVQPPAKKGKYGADCDMNNPDITWHFFNSHLFQPGIWPGSQPKKKGTFDIAPEGLCMPCAGVSVAKISGTSARNAAAPRQTSRRKTAIPANESILIKLA</sequence>
<dbReference type="Proteomes" id="UP000664369">
    <property type="component" value="Unassembled WGS sequence"/>
</dbReference>
<dbReference type="RefSeq" id="WP_208173132.1">
    <property type="nucleotide sequence ID" value="NZ_JAGETZ010000001.1"/>
</dbReference>